<evidence type="ECO:0000313" key="2">
    <source>
        <dbReference type="Proteomes" id="UP001057402"/>
    </source>
</evidence>
<dbReference type="EMBL" id="CM042883">
    <property type="protein sequence ID" value="KAI4375948.1"/>
    <property type="molecule type" value="Genomic_DNA"/>
</dbReference>
<proteinExistence type="predicted"/>
<protein>
    <submittedName>
        <fullName evidence="1">Uncharacterized protein</fullName>
    </submittedName>
</protein>
<evidence type="ECO:0000313" key="1">
    <source>
        <dbReference type="EMBL" id="KAI4375948.1"/>
    </source>
</evidence>
<keyword evidence="2" id="KW-1185">Reference proteome</keyword>
<organism evidence="1 2">
    <name type="scientific">Melastoma candidum</name>
    <dbReference type="NCBI Taxonomy" id="119954"/>
    <lineage>
        <taxon>Eukaryota</taxon>
        <taxon>Viridiplantae</taxon>
        <taxon>Streptophyta</taxon>
        <taxon>Embryophyta</taxon>
        <taxon>Tracheophyta</taxon>
        <taxon>Spermatophyta</taxon>
        <taxon>Magnoliopsida</taxon>
        <taxon>eudicotyledons</taxon>
        <taxon>Gunneridae</taxon>
        <taxon>Pentapetalae</taxon>
        <taxon>rosids</taxon>
        <taxon>malvids</taxon>
        <taxon>Myrtales</taxon>
        <taxon>Melastomataceae</taxon>
        <taxon>Melastomatoideae</taxon>
        <taxon>Melastomateae</taxon>
        <taxon>Melastoma</taxon>
    </lineage>
</organism>
<accession>A0ACB9RES2</accession>
<sequence length="343" mass="37772">METSGALPEGDWCSLGSMFLYQEADFMANFLALPTQPYEYSSYAVQPTIWPSHESAMSLSEAGDREFCSFDAAHHTSLWSGDVSMDDCIAFGFLPTSGSGDPLENVTHGASGSSETRETNEGNSSYLIGADDSPCRDATGGDESNEDTHIQIPWGTCDSAEIVADKSKKSTNSSDKSRKRFHSSEVGNARNVRRKNQKPNLPGKINAECRALAHDQGSTFLSEGDSSSPRELSENLPNISSSESAGVNLNCKTRATRGTATDPQSLYARKRRERINERLRILQKLVPNGTKVDISTMLEEAVHYVKFLQLQIRMLSSDELWMYAPISYNGTSIGFDWNSFKSR</sequence>
<reference evidence="2" key="1">
    <citation type="journal article" date="2023" name="Front. Plant Sci.">
        <title>Chromosomal-level genome assembly of Melastoma candidum provides insights into trichome evolution.</title>
        <authorList>
            <person name="Zhong Y."/>
            <person name="Wu W."/>
            <person name="Sun C."/>
            <person name="Zou P."/>
            <person name="Liu Y."/>
            <person name="Dai S."/>
            <person name="Zhou R."/>
        </authorList>
    </citation>
    <scope>NUCLEOTIDE SEQUENCE [LARGE SCALE GENOMIC DNA]</scope>
</reference>
<name>A0ACB9RES2_9MYRT</name>
<dbReference type="Proteomes" id="UP001057402">
    <property type="component" value="Chromosome 4"/>
</dbReference>
<gene>
    <name evidence="1" type="ORF">MLD38_013758</name>
</gene>
<comment type="caution">
    <text evidence="1">The sequence shown here is derived from an EMBL/GenBank/DDBJ whole genome shotgun (WGS) entry which is preliminary data.</text>
</comment>